<dbReference type="Proteomes" id="UP000663444">
    <property type="component" value="Chromosome"/>
</dbReference>
<feature type="signal peptide" evidence="1">
    <location>
        <begin position="1"/>
        <end position="19"/>
    </location>
</feature>
<keyword evidence="1" id="KW-0732">Signal</keyword>
<sequence length="328" mass="35183">MTRPPLLSALLLLPLAAGAGGSNYGTAPGALAEVAGQVSEWPVPTPKFARDPAPAPDGSIFIAVMRGNRIARFDPKTQQFREWELPKGAHPHGVLVDREGIAWYTGNGNGTIGRLDPVTGEVREFRAPSGGDPHTLVIDNGGTIWFTLQGAQRIGRLDRTSGRITEYATSGNPYGIAIDRQGYVWFCRLAGDKLGRLDPGSGEIADLATGDGSKPRRIAAAPDGMLWVTAYGTGRLLKVDPQARRIVNSYPMPAGRNGGPYAVTVDAAGRVWANEIDTDTVALFDPASERFRVIALPSKNVGIRKAIIDGQGRYWYMGSHNGRLGMIR</sequence>
<dbReference type="Gene3D" id="2.120.10.30">
    <property type="entry name" value="TolB, C-terminal domain"/>
    <property type="match status" value="1"/>
</dbReference>
<accession>A0A974PVD1</accession>
<dbReference type="InterPro" id="IPR015943">
    <property type="entry name" value="WD40/YVTN_repeat-like_dom_sf"/>
</dbReference>
<dbReference type="InterPro" id="IPR011042">
    <property type="entry name" value="6-blade_b-propeller_TolB-like"/>
</dbReference>
<keyword evidence="3" id="KW-1185">Reference proteome</keyword>
<reference evidence="2" key="1">
    <citation type="submission" date="2020-11" db="EMBL/GenBank/DDBJ databases">
        <title>Azospira restricta DSM 18626 genome sequence.</title>
        <authorList>
            <person name="Moe W.M."/>
        </authorList>
    </citation>
    <scope>NUCLEOTIDE SEQUENCE</scope>
    <source>
        <strain evidence="2">DSM 18626</strain>
    </source>
</reference>
<dbReference type="AlphaFoldDB" id="A0A974PVD1"/>
<evidence type="ECO:0000313" key="3">
    <source>
        <dbReference type="Proteomes" id="UP000663444"/>
    </source>
</evidence>
<evidence type="ECO:0000256" key="1">
    <source>
        <dbReference type="SAM" id="SignalP"/>
    </source>
</evidence>
<dbReference type="InterPro" id="IPR051344">
    <property type="entry name" value="Vgb"/>
</dbReference>
<dbReference type="EMBL" id="CP064781">
    <property type="protein sequence ID" value="QRJ62237.1"/>
    <property type="molecule type" value="Genomic_DNA"/>
</dbReference>
<dbReference type="PANTHER" id="PTHR40274:SF3">
    <property type="entry name" value="VIRGINIAMYCIN B LYASE"/>
    <property type="match status" value="1"/>
</dbReference>
<dbReference type="RefSeq" id="WP_203385765.1">
    <property type="nucleotide sequence ID" value="NZ_CP064781.1"/>
</dbReference>
<evidence type="ECO:0008006" key="4">
    <source>
        <dbReference type="Google" id="ProtNLM"/>
    </source>
</evidence>
<name>A0A974PVD1_9RHOO</name>
<feature type="chain" id="PRO_5036757003" description="Virginiamycin B lyase" evidence="1">
    <location>
        <begin position="20"/>
        <end position="328"/>
    </location>
</feature>
<proteinExistence type="predicted"/>
<dbReference type="Pfam" id="PF24684">
    <property type="entry name" value="Vgb_lyase"/>
    <property type="match status" value="1"/>
</dbReference>
<gene>
    <name evidence="2" type="ORF">IWH25_10550</name>
</gene>
<dbReference type="Gene3D" id="2.130.10.10">
    <property type="entry name" value="YVTN repeat-like/Quinoprotein amine dehydrogenase"/>
    <property type="match status" value="1"/>
</dbReference>
<organism evidence="2 3">
    <name type="scientific">Azospira restricta</name>
    <dbReference type="NCBI Taxonomy" id="404405"/>
    <lineage>
        <taxon>Bacteria</taxon>
        <taxon>Pseudomonadati</taxon>
        <taxon>Pseudomonadota</taxon>
        <taxon>Betaproteobacteria</taxon>
        <taxon>Rhodocyclales</taxon>
        <taxon>Rhodocyclaceae</taxon>
        <taxon>Azospira</taxon>
    </lineage>
</organism>
<dbReference type="PANTHER" id="PTHR40274">
    <property type="entry name" value="VIRGINIAMYCIN B LYASE"/>
    <property type="match status" value="1"/>
</dbReference>
<protein>
    <recommendedName>
        <fullName evidence="4">Virginiamycin B lyase</fullName>
    </recommendedName>
</protein>
<dbReference type="SUPFAM" id="SSF101898">
    <property type="entry name" value="NHL repeat"/>
    <property type="match status" value="2"/>
</dbReference>
<evidence type="ECO:0000313" key="2">
    <source>
        <dbReference type="EMBL" id="QRJ62237.1"/>
    </source>
</evidence>
<dbReference type="KEGG" id="ares:IWH25_10550"/>